<evidence type="ECO:0000313" key="5">
    <source>
        <dbReference type="Proteomes" id="UP000547976"/>
    </source>
</evidence>
<dbReference type="OrthoDB" id="194358at2759"/>
<dbReference type="InterPro" id="IPR027417">
    <property type="entry name" value="P-loop_NTPase"/>
</dbReference>
<feature type="domain" description="DUF676" evidence="3">
    <location>
        <begin position="173"/>
        <end position="299"/>
    </location>
</feature>
<proteinExistence type="inferred from homology"/>
<gene>
    <name evidence="4" type="ORF">FSUBG_6256</name>
</gene>
<dbReference type="InterPro" id="IPR007751">
    <property type="entry name" value="DUF676_lipase-like"/>
</dbReference>
<dbReference type="RefSeq" id="XP_036538224.1">
    <property type="nucleotide sequence ID" value="XM_036684435.1"/>
</dbReference>
<comment type="caution">
    <text evidence="4">The sequence shown here is derived from an EMBL/GenBank/DDBJ whole genome shotgun (WGS) entry which is preliminary data.</text>
</comment>
<dbReference type="InterPro" id="IPR029058">
    <property type="entry name" value="AB_hydrolase_fold"/>
</dbReference>
<dbReference type="SUPFAM" id="SSF53474">
    <property type="entry name" value="alpha/beta-Hydrolases"/>
    <property type="match status" value="1"/>
</dbReference>
<comment type="similarity">
    <text evidence="1">Belongs to the putative lipase ROG1 family.</text>
</comment>
<dbReference type="InterPro" id="IPR052374">
    <property type="entry name" value="SERAC1"/>
</dbReference>
<dbReference type="Proteomes" id="UP000547976">
    <property type="component" value="Unassembled WGS sequence"/>
</dbReference>
<sequence>MPLQSKRTVKVHEITAGTTKQQYLDFVKHLCIKPQTTSKSHFSRVTKHFKRKSKSLLGKTSASTPEEDEDAKPKDETELTSPPSTLKGKGEQAAPLLNNSQPTVKRWIETTLCLQNGLPVGTISFESESLKNEALARRGKDKKSCWKDWVVEDNFKGVTILYEEPNAKFDICAVHGLGGNAIDTWTTDRGKMWLRDLLPEHPNFENSRIMTFGYDSDLTDRSTVMELENWADTLLRSLNEVRTGDEEKARPLLFVSHSLGGLVVRKAMAQLHPTSNYTNITISQCGIVFLATPHSGSTKADWSNFLVATAHTIGGVRPETVRILQAFNTASVWDTAAFFDLDPCPPFRCFAEGLKMRVKGTNQHIVTQASATLGTRQAYMIMDVDHSSICKFESKLGPFTTISMELWNLLNDVTTGGVQQPHARPERRMFGQPRFLAHAYPPDRGFWWEGTEMNGIQHQLTSTKPFFGRSTELDTLQSSLAGGGTHPSLTVVKGIGGIGKTELLLQFAARQRDRRNVFLLGPQDGETLDSVLSKLSTRIGFDMIESPADNQERWRSTPMTERIQIFIEWLGHRCNRDSLFIIDDLEAFGYSQIPIILKYPAQHILVSTRDSNLKRADRAFRELRLSPLSHDDTIRILTSTLAGLSADSAFWDSLDSIACTVQGHPLAARNVIPFMIEYLATYDNPGAKFSDLFKIQDPEERKVFLQFSFEGRSLWEVFESSLQRLELQENHESAGNLLQILPFLSCDKDCVNDLWKMNTRWLSDYEEEFPDIAVLKSGFTVCQGLGISLESLRLPNDMMKWVTFFFDDQETEEADPFADPVELPSAAVNRFIMNCMQTKEKLKEGNVSMIDGATISGMLINCKKAYRELKILAEGHSGIPDLLKPGLVDAVELLQDMVRLRNMYPEFIDELQEFRRKLQDG</sequence>
<dbReference type="Gene3D" id="3.40.50.1820">
    <property type="entry name" value="alpha/beta hydrolase"/>
    <property type="match status" value="1"/>
</dbReference>
<name>A0A8H5Q169_GIBSU</name>
<dbReference type="EMBL" id="JAAOAV010000064">
    <property type="protein sequence ID" value="KAF5606142.1"/>
    <property type="molecule type" value="Genomic_DNA"/>
</dbReference>
<dbReference type="Gene3D" id="3.40.50.300">
    <property type="entry name" value="P-loop containing nucleotide triphosphate hydrolases"/>
    <property type="match status" value="1"/>
</dbReference>
<evidence type="ECO:0000256" key="1">
    <source>
        <dbReference type="ARBA" id="ARBA00007920"/>
    </source>
</evidence>
<reference evidence="4 5" key="1">
    <citation type="submission" date="2020-05" db="EMBL/GenBank/DDBJ databases">
        <title>Identification and distribution of gene clusters putatively required for synthesis of sphingolipid metabolism inhibitors in phylogenetically diverse species of the filamentous fungus Fusarium.</title>
        <authorList>
            <person name="Kim H.-S."/>
            <person name="Busman M."/>
            <person name="Brown D.W."/>
            <person name="Divon H."/>
            <person name="Uhlig S."/>
            <person name="Proctor R.H."/>
        </authorList>
    </citation>
    <scope>NUCLEOTIDE SEQUENCE [LARGE SCALE GENOMIC DNA]</scope>
    <source>
        <strain evidence="4 5">NRRL 66333</strain>
    </source>
</reference>
<evidence type="ECO:0000256" key="2">
    <source>
        <dbReference type="SAM" id="MobiDB-lite"/>
    </source>
</evidence>
<dbReference type="SUPFAM" id="SSF52540">
    <property type="entry name" value="P-loop containing nucleoside triphosphate hydrolases"/>
    <property type="match status" value="1"/>
</dbReference>
<evidence type="ECO:0000259" key="3">
    <source>
        <dbReference type="Pfam" id="PF05057"/>
    </source>
</evidence>
<accession>A0A8H5Q169</accession>
<keyword evidence="5" id="KW-1185">Reference proteome</keyword>
<evidence type="ECO:0000313" key="4">
    <source>
        <dbReference type="EMBL" id="KAF5606142.1"/>
    </source>
</evidence>
<dbReference type="PANTHER" id="PTHR48182:SF3">
    <property type="entry name" value="DUF676 DOMAIN-CONTAINING PROTEIN"/>
    <property type="match status" value="1"/>
</dbReference>
<protein>
    <recommendedName>
        <fullName evidence="3">DUF676 domain-containing protein</fullName>
    </recommendedName>
</protein>
<organism evidence="4 5">
    <name type="scientific">Gibberella subglutinans</name>
    <name type="common">Fusarium subglutinans</name>
    <dbReference type="NCBI Taxonomy" id="42677"/>
    <lineage>
        <taxon>Eukaryota</taxon>
        <taxon>Fungi</taxon>
        <taxon>Dikarya</taxon>
        <taxon>Ascomycota</taxon>
        <taxon>Pezizomycotina</taxon>
        <taxon>Sordariomycetes</taxon>
        <taxon>Hypocreomycetidae</taxon>
        <taxon>Hypocreales</taxon>
        <taxon>Nectriaceae</taxon>
        <taxon>Fusarium</taxon>
        <taxon>Fusarium fujikuroi species complex</taxon>
    </lineage>
</organism>
<dbReference type="Pfam" id="PF05057">
    <property type="entry name" value="DUF676"/>
    <property type="match status" value="1"/>
</dbReference>
<feature type="region of interest" description="Disordered" evidence="2">
    <location>
        <begin position="53"/>
        <end position="98"/>
    </location>
</feature>
<dbReference type="GeneID" id="59319153"/>
<dbReference type="PANTHER" id="PTHR48182">
    <property type="entry name" value="PROTEIN SERAC1"/>
    <property type="match status" value="1"/>
</dbReference>
<dbReference type="AlphaFoldDB" id="A0A8H5Q169"/>